<dbReference type="GO" id="GO:0006430">
    <property type="term" value="P:lysyl-tRNA aminoacylation"/>
    <property type="evidence" value="ECO:0007669"/>
    <property type="project" value="UniProtKB-UniRule"/>
</dbReference>
<dbReference type="EMBL" id="LCNT01000001">
    <property type="protein sequence ID" value="KKU62068.1"/>
    <property type="molecule type" value="Genomic_DNA"/>
</dbReference>
<evidence type="ECO:0000256" key="5">
    <source>
        <dbReference type="ARBA" id="ARBA00022741"/>
    </source>
</evidence>
<dbReference type="AlphaFoldDB" id="A0A0G1U790"/>
<evidence type="ECO:0000256" key="9">
    <source>
        <dbReference type="ARBA" id="ARBA00048573"/>
    </source>
</evidence>
<feature type="short sequence motif" description="'KMSKS' region" evidence="10">
    <location>
        <begin position="282"/>
        <end position="286"/>
    </location>
</feature>
<dbReference type="InterPro" id="IPR008925">
    <property type="entry name" value="aa_tRNA-synth_I_cd-bd_sf"/>
</dbReference>
<evidence type="ECO:0000256" key="1">
    <source>
        <dbReference type="ARBA" id="ARBA00004496"/>
    </source>
</evidence>
<dbReference type="Gene3D" id="3.40.50.620">
    <property type="entry name" value="HUPs"/>
    <property type="match status" value="2"/>
</dbReference>
<evidence type="ECO:0000313" key="12">
    <source>
        <dbReference type="EMBL" id="KKU62068.1"/>
    </source>
</evidence>
<keyword evidence="5 10" id="KW-0547">Nucleotide-binding</keyword>
<dbReference type="PANTHER" id="PTHR37940">
    <property type="entry name" value="LYSINE--TRNA LIGASE"/>
    <property type="match status" value="1"/>
</dbReference>
<dbReference type="GO" id="GO:0005524">
    <property type="term" value="F:ATP binding"/>
    <property type="evidence" value="ECO:0007669"/>
    <property type="project" value="UniProtKB-UniRule"/>
</dbReference>
<dbReference type="SUPFAM" id="SSF56037">
    <property type="entry name" value="PheT/TilS domain"/>
    <property type="match status" value="1"/>
</dbReference>
<comment type="subcellular location">
    <subcellularLocation>
        <location evidence="1 10">Cytoplasm</location>
    </subcellularLocation>
</comment>
<dbReference type="InterPro" id="IPR020825">
    <property type="entry name" value="Phe-tRNA_synthase-like_B3/B4"/>
</dbReference>
<dbReference type="InterPro" id="IPR014729">
    <property type="entry name" value="Rossmann-like_a/b/a_fold"/>
</dbReference>
<dbReference type="GO" id="GO:0004826">
    <property type="term" value="F:phenylalanine-tRNA ligase activity"/>
    <property type="evidence" value="ECO:0007669"/>
    <property type="project" value="InterPro"/>
</dbReference>
<dbReference type="GO" id="GO:0000049">
    <property type="term" value="F:tRNA binding"/>
    <property type="evidence" value="ECO:0007669"/>
    <property type="project" value="InterPro"/>
</dbReference>
<dbReference type="Pfam" id="PF01921">
    <property type="entry name" value="tRNA-synt_1f"/>
    <property type="match status" value="1"/>
</dbReference>
<evidence type="ECO:0000256" key="4">
    <source>
        <dbReference type="ARBA" id="ARBA00022598"/>
    </source>
</evidence>
<evidence type="ECO:0000256" key="6">
    <source>
        <dbReference type="ARBA" id="ARBA00022840"/>
    </source>
</evidence>
<evidence type="ECO:0000313" key="13">
    <source>
        <dbReference type="Proteomes" id="UP000033860"/>
    </source>
</evidence>
<dbReference type="GO" id="GO:0004824">
    <property type="term" value="F:lysine-tRNA ligase activity"/>
    <property type="evidence" value="ECO:0007669"/>
    <property type="project" value="UniProtKB-UniRule"/>
</dbReference>
<dbReference type="InterPro" id="IPR002904">
    <property type="entry name" value="Lys-tRNA-ligase"/>
</dbReference>
<dbReference type="Gene3D" id="3.50.40.10">
    <property type="entry name" value="Phenylalanyl-trna Synthetase, Chain B, domain 3"/>
    <property type="match status" value="1"/>
</dbReference>
<evidence type="ECO:0000256" key="3">
    <source>
        <dbReference type="ARBA" id="ARBA00022490"/>
    </source>
</evidence>
<dbReference type="SUPFAM" id="SSF52374">
    <property type="entry name" value="Nucleotidylyl transferase"/>
    <property type="match status" value="1"/>
</dbReference>
<dbReference type="HAMAP" id="MF_00177">
    <property type="entry name" value="Lys_tRNA_synth_class1"/>
    <property type="match status" value="1"/>
</dbReference>
<dbReference type="EC" id="6.1.1.6" evidence="10"/>
<evidence type="ECO:0000256" key="10">
    <source>
        <dbReference type="HAMAP-Rule" id="MF_00177"/>
    </source>
</evidence>
<comment type="catalytic activity">
    <reaction evidence="9 10">
        <text>tRNA(Lys) + L-lysine + ATP = L-lysyl-tRNA(Lys) + AMP + diphosphate</text>
        <dbReference type="Rhea" id="RHEA:20792"/>
        <dbReference type="Rhea" id="RHEA-COMP:9696"/>
        <dbReference type="Rhea" id="RHEA-COMP:9697"/>
        <dbReference type="ChEBI" id="CHEBI:30616"/>
        <dbReference type="ChEBI" id="CHEBI:32551"/>
        <dbReference type="ChEBI" id="CHEBI:33019"/>
        <dbReference type="ChEBI" id="CHEBI:78442"/>
        <dbReference type="ChEBI" id="CHEBI:78529"/>
        <dbReference type="ChEBI" id="CHEBI:456215"/>
        <dbReference type="EC" id="6.1.1.6"/>
    </reaction>
</comment>
<dbReference type="PANTHER" id="PTHR37940:SF1">
    <property type="entry name" value="LYSINE--TRNA LIGASE"/>
    <property type="match status" value="1"/>
</dbReference>
<comment type="caution">
    <text evidence="12">The sequence shown here is derived from an EMBL/GenBank/DDBJ whole genome shotgun (WGS) entry which is preliminary data.</text>
</comment>
<dbReference type="InterPro" id="IPR005146">
    <property type="entry name" value="B3/B4_tRNA-bd"/>
</dbReference>
<comment type="similarity">
    <text evidence="2 10">Belongs to the class-I aminoacyl-tRNA synthetase family.</text>
</comment>
<reference evidence="12 13" key="1">
    <citation type="journal article" date="2015" name="Nature">
        <title>rRNA introns, odd ribosomes, and small enigmatic genomes across a large radiation of phyla.</title>
        <authorList>
            <person name="Brown C.T."/>
            <person name="Hug L.A."/>
            <person name="Thomas B.C."/>
            <person name="Sharon I."/>
            <person name="Castelle C.J."/>
            <person name="Singh A."/>
            <person name="Wilkins M.J."/>
            <person name="Williams K.H."/>
            <person name="Banfield J.F."/>
        </authorList>
    </citation>
    <scope>NUCLEOTIDE SEQUENCE [LARGE SCALE GENOMIC DNA]</scope>
</reference>
<keyword evidence="6 10" id="KW-0067">ATP-binding</keyword>
<dbReference type="Pfam" id="PF03483">
    <property type="entry name" value="B3_4"/>
    <property type="match status" value="1"/>
</dbReference>
<evidence type="ECO:0000259" key="11">
    <source>
        <dbReference type="SMART" id="SM00873"/>
    </source>
</evidence>
<evidence type="ECO:0000256" key="7">
    <source>
        <dbReference type="ARBA" id="ARBA00022917"/>
    </source>
</evidence>
<dbReference type="SMART" id="SM00873">
    <property type="entry name" value="B3_4"/>
    <property type="match status" value="1"/>
</dbReference>
<keyword evidence="8 10" id="KW-0030">Aminoacyl-tRNA synthetase</keyword>
<dbReference type="NCBIfam" id="TIGR00467">
    <property type="entry name" value="lysS_arch"/>
    <property type="match status" value="1"/>
</dbReference>
<dbReference type="Gene3D" id="1.10.10.350">
    <property type="match status" value="1"/>
</dbReference>
<organism evidence="12 13">
    <name type="scientific">Candidatus Beckwithbacteria bacterium GW2011_GWB1_47_15</name>
    <dbReference type="NCBI Taxonomy" id="1618371"/>
    <lineage>
        <taxon>Bacteria</taxon>
        <taxon>Candidatus Beckwithiibacteriota</taxon>
    </lineage>
</organism>
<keyword evidence="7 10" id="KW-0648">Protein biosynthesis</keyword>
<dbReference type="Proteomes" id="UP000033860">
    <property type="component" value="Unassembled WGS sequence"/>
</dbReference>
<dbReference type="InterPro" id="IPR020751">
    <property type="entry name" value="aa-tRNA-synth_I_codon-bd_sub2"/>
</dbReference>
<keyword evidence="4 10" id="KW-0436">Ligase</keyword>
<dbReference type="GO" id="GO:0005737">
    <property type="term" value="C:cytoplasm"/>
    <property type="evidence" value="ECO:0007669"/>
    <property type="project" value="UniProtKB-SubCell"/>
</dbReference>
<comment type="caution">
    <text evidence="10">Lacks conserved residue(s) required for the propagation of feature annotation.</text>
</comment>
<keyword evidence="3 10" id="KW-0963">Cytoplasm</keyword>
<sequence>MFWADKLASDIVKSGKHKPLWVDDMKTPSGRVHVGALRGVVVHGLVYQALIKEGQKATYSYVINDMDPMDGFPNYLPIKFKKHMGEPLFKIPSPEKGYQSMGQAYGQQFIDTFNRLGFKPKIIWSSQWYKQGKFDAVIRQVLDRVDLVRKLYHDISGYDKPKSWYPYQVICPQCGKVGTTIATSWDGKKVGYECKKDLVVWAEGCGHKGEVEPKGLAGKLMWKVDWAAHWKVIGVTVEGAGKDHMSQGGSYDLSSAICEKVLDYPKPFAFLYEWFLAKGGSKMSSSRGIGVSASQMAETLPPEILRFLLVKTPYRKAIIFDPNNNETVLNLFDAYDQAAEAYFNKSDPLLARVFELSQPSGKTPKKIFLPRFRDVVKLLQDPKVDEKEKFAEIKGGKLTPAEERELERRVKYAKIWLSEYAPEEQVFQMTKILPETTATLSAEQKTYLQTIVKVLDKDWQDADQLQQELYQTAKKMKLVAGDAFGAIYISLLNKSHGPKAAWLILDEGKDKVANRLKQAAEYQVAEVRVAESKYPVIKAPKFVSINPDMAKAYPSIKVAMAVIRGVNNKVDNDRFVTYRNQVVDSLNGITLDDISASRKISSYRKAIRESGIDWHKRRPTMEALLRRVAQGKQLYWINPLVDIGNLMAMKHQASQGVFDLDQVKLPAIMRKSGGGEKVLMLGDTKPITLQKGEICYFDRQGPFIVDLCWRDAKRTGATEKTRDVMFLSEAVYDISRKDLDDVLDDLIATVTRYLGGKVETAGIVTANK</sequence>
<accession>A0A0G1U790</accession>
<gene>
    <name evidence="10" type="primary">lysS</name>
    <name evidence="12" type="ORF">UX85_C0001G0282</name>
</gene>
<evidence type="ECO:0000256" key="8">
    <source>
        <dbReference type="ARBA" id="ARBA00023146"/>
    </source>
</evidence>
<dbReference type="SUPFAM" id="SSF48163">
    <property type="entry name" value="An anticodon-binding domain of class I aminoacyl-tRNA synthetases"/>
    <property type="match status" value="1"/>
</dbReference>
<evidence type="ECO:0000256" key="2">
    <source>
        <dbReference type="ARBA" id="ARBA00005594"/>
    </source>
</evidence>
<proteinExistence type="inferred from homology"/>
<dbReference type="Gene3D" id="1.10.10.770">
    <property type="match status" value="1"/>
</dbReference>
<feature type="domain" description="B3/B4 tRNA-binding" evidence="11">
    <location>
        <begin position="602"/>
        <end position="755"/>
    </location>
</feature>
<name>A0A0G1U790_9BACT</name>
<protein>
    <recommendedName>
        <fullName evidence="10">Lysine--tRNA ligase</fullName>
        <ecNumber evidence="10">6.1.1.6</ecNumber>
    </recommendedName>
    <alternativeName>
        <fullName evidence="10">Lysyl-tRNA synthetase</fullName>
        <shortName evidence="10">LysRS</shortName>
    </alternativeName>
</protein>